<reference evidence="3" key="1">
    <citation type="journal article" date="2019" name="Int. J. Syst. Evol. Microbiol.">
        <title>The Global Catalogue of Microorganisms (GCM) 10K type strain sequencing project: providing services to taxonomists for standard genome sequencing and annotation.</title>
        <authorList>
            <consortium name="The Broad Institute Genomics Platform"/>
            <consortium name="The Broad Institute Genome Sequencing Center for Infectious Disease"/>
            <person name="Wu L."/>
            <person name="Ma J."/>
        </authorList>
    </citation>
    <scope>NUCLEOTIDE SEQUENCE [LARGE SCALE GENOMIC DNA]</scope>
    <source>
        <strain evidence="3">CCM 8490</strain>
    </source>
</reference>
<gene>
    <name evidence="2" type="ORF">GCM10007332_16810</name>
</gene>
<evidence type="ECO:0000313" key="3">
    <source>
        <dbReference type="Proteomes" id="UP000658202"/>
    </source>
</evidence>
<keyword evidence="3" id="KW-1185">Reference proteome</keyword>
<proteinExistence type="predicted"/>
<accession>A0ABQ1X4H5</accession>
<evidence type="ECO:0000313" key="2">
    <source>
        <dbReference type="EMBL" id="GGG55767.1"/>
    </source>
</evidence>
<organism evidence="2 3">
    <name type="scientific">Epilithonimonas arachidiradicis</name>
    <dbReference type="NCBI Taxonomy" id="1617282"/>
    <lineage>
        <taxon>Bacteria</taxon>
        <taxon>Pseudomonadati</taxon>
        <taxon>Bacteroidota</taxon>
        <taxon>Flavobacteriia</taxon>
        <taxon>Flavobacteriales</taxon>
        <taxon>Weeksellaceae</taxon>
        <taxon>Chryseobacterium group</taxon>
        <taxon>Epilithonimonas</taxon>
    </lineage>
</organism>
<feature type="coiled-coil region" evidence="1">
    <location>
        <begin position="32"/>
        <end position="78"/>
    </location>
</feature>
<evidence type="ECO:0000256" key="1">
    <source>
        <dbReference type="SAM" id="Coils"/>
    </source>
</evidence>
<protein>
    <submittedName>
        <fullName evidence="2">Uncharacterized protein</fullName>
    </submittedName>
</protein>
<keyword evidence="1" id="KW-0175">Coiled coil</keyword>
<dbReference type="EMBL" id="BMCW01000003">
    <property type="protein sequence ID" value="GGG55767.1"/>
    <property type="molecule type" value="Genomic_DNA"/>
</dbReference>
<dbReference type="Proteomes" id="UP000658202">
    <property type="component" value="Unassembled WGS sequence"/>
</dbReference>
<comment type="caution">
    <text evidence="2">The sequence shown here is derived from an EMBL/GenBank/DDBJ whole genome shotgun (WGS) entry which is preliminary data.</text>
</comment>
<sequence>MNKFVILIKNLLKMNIESRKIEFVQAFLNLQNEELISQFEKLLKKAKQSEKELKPFTIEELQERIAKSEEDFENGRFKTTEELLSKYGL</sequence>
<name>A0ABQ1X4H5_9FLAO</name>